<name>A0A9Q0P2I9_SALPP</name>
<protein>
    <submittedName>
        <fullName evidence="1">Uncharacterized protein</fullName>
    </submittedName>
</protein>
<reference evidence="1" key="2">
    <citation type="journal article" date="2023" name="Int. J. Mol. Sci.">
        <title>De Novo Assembly and Annotation of 11 Diverse Shrub Willow (Salix) Genomes Reveals Novel Gene Organization in Sex-Linked Regions.</title>
        <authorList>
            <person name="Hyden B."/>
            <person name="Feng K."/>
            <person name="Yates T.B."/>
            <person name="Jawdy S."/>
            <person name="Cereghino C."/>
            <person name="Smart L.B."/>
            <person name="Muchero W."/>
        </authorList>
    </citation>
    <scope>NUCLEOTIDE SEQUENCE</scope>
    <source>
        <tissue evidence="1">Shoot tip</tissue>
    </source>
</reference>
<accession>A0A9Q0P2I9</accession>
<evidence type="ECO:0000313" key="1">
    <source>
        <dbReference type="EMBL" id="KAJ6680395.1"/>
    </source>
</evidence>
<proteinExistence type="predicted"/>
<sequence>MLMAVSKEEYLDNRYGGNPATASQKPDLSIHEMNVEERLKERGTDRTPTQGSLYYFFPFRGNGLIAHLLWQLKEGQEFSHHHPWYLMFLTICYQCSHAQEHYISLSKEVVMEHLGQNNLHLSCRCELQT</sequence>
<dbReference type="Proteomes" id="UP001151532">
    <property type="component" value="Chromosome 14"/>
</dbReference>
<dbReference type="EMBL" id="JAPFFK010000020">
    <property type="protein sequence ID" value="KAJ6680395.1"/>
    <property type="molecule type" value="Genomic_DNA"/>
</dbReference>
<reference evidence="1" key="1">
    <citation type="submission" date="2022-11" db="EMBL/GenBank/DDBJ databases">
        <authorList>
            <person name="Hyden B.L."/>
            <person name="Feng K."/>
            <person name="Yates T."/>
            <person name="Jawdy S."/>
            <person name="Smart L.B."/>
            <person name="Muchero W."/>
        </authorList>
    </citation>
    <scope>NUCLEOTIDE SEQUENCE</scope>
    <source>
        <tissue evidence="1">Shoot tip</tissue>
    </source>
</reference>
<organism evidence="1 2">
    <name type="scientific">Salix purpurea</name>
    <name type="common">Purple osier willow</name>
    <dbReference type="NCBI Taxonomy" id="77065"/>
    <lineage>
        <taxon>Eukaryota</taxon>
        <taxon>Viridiplantae</taxon>
        <taxon>Streptophyta</taxon>
        <taxon>Embryophyta</taxon>
        <taxon>Tracheophyta</taxon>
        <taxon>Spermatophyta</taxon>
        <taxon>Magnoliopsida</taxon>
        <taxon>eudicotyledons</taxon>
        <taxon>Gunneridae</taxon>
        <taxon>Pentapetalae</taxon>
        <taxon>rosids</taxon>
        <taxon>fabids</taxon>
        <taxon>Malpighiales</taxon>
        <taxon>Salicaceae</taxon>
        <taxon>Saliceae</taxon>
        <taxon>Salix</taxon>
    </lineage>
</organism>
<keyword evidence="2" id="KW-1185">Reference proteome</keyword>
<dbReference type="AlphaFoldDB" id="A0A9Q0P2I9"/>
<evidence type="ECO:0000313" key="2">
    <source>
        <dbReference type="Proteomes" id="UP001151532"/>
    </source>
</evidence>
<comment type="caution">
    <text evidence="1">The sequence shown here is derived from an EMBL/GenBank/DDBJ whole genome shotgun (WGS) entry which is preliminary data.</text>
</comment>
<gene>
    <name evidence="1" type="ORF">OIU79_019998</name>
</gene>